<dbReference type="AlphaFoldDB" id="A0A5S9R5S4"/>
<dbReference type="EMBL" id="CACSIP010000034">
    <property type="protein sequence ID" value="CAA0128346.1"/>
    <property type="molecule type" value="Genomic_DNA"/>
</dbReference>
<gene>
    <name evidence="2" type="ORF">AELLOGFF_01285</name>
</gene>
<keyword evidence="3" id="KW-1185">Reference proteome</keyword>
<sequence length="168" mass="17483">MGPLEAFLATWTQARQTYGQDSPVGGSPFDGSAKLRSLQADVDSAAPGTHWSGGAADTYAARNAEHAQVLGKLTDLDAQLAAEIDESAKIVASGRAELDRLRAWVVSAASSVPENPAGEAMAMAIVAKGMRQLTEVMVRSDGELNAVGARIQQIGAQYSALGVQKFAP</sequence>
<accession>A0A5S9R5S4</accession>
<evidence type="ECO:0000313" key="2">
    <source>
        <dbReference type="EMBL" id="CAA0128346.1"/>
    </source>
</evidence>
<dbReference type="OrthoDB" id="1187707at2"/>
<feature type="domain" description="ESX-1 secretion-associated protein EspA/EspE-like" evidence="1">
    <location>
        <begin position="19"/>
        <end position="99"/>
    </location>
</feature>
<evidence type="ECO:0000259" key="1">
    <source>
        <dbReference type="Pfam" id="PF18879"/>
    </source>
</evidence>
<dbReference type="Proteomes" id="UP000430146">
    <property type="component" value="Unassembled WGS sequence"/>
</dbReference>
<dbReference type="RefSeq" id="WP_159233212.1">
    <property type="nucleotide sequence ID" value="NZ_CACSIP010000034.1"/>
</dbReference>
<reference evidence="2 3" key="1">
    <citation type="submission" date="2019-11" db="EMBL/GenBank/DDBJ databases">
        <authorList>
            <person name="Holert J."/>
        </authorList>
    </citation>
    <scope>NUCLEOTIDE SEQUENCE [LARGE SCALE GENOMIC DNA]</scope>
    <source>
        <strain evidence="2">BC8_1</strain>
    </source>
</reference>
<dbReference type="Pfam" id="PF18879">
    <property type="entry name" value="EspA_EspE"/>
    <property type="match status" value="1"/>
</dbReference>
<name>A0A5S9R5S4_MYCVN</name>
<proteinExistence type="predicted"/>
<dbReference type="InterPro" id="IPR043796">
    <property type="entry name" value="ESX-1_EspA/EspE-like"/>
</dbReference>
<evidence type="ECO:0000313" key="3">
    <source>
        <dbReference type="Proteomes" id="UP000430146"/>
    </source>
</evidence>
<protein>
    <recommendedName>
        <fullName evidence="1">ESX-1 secretion-associated protein EspA/EspE-like domain-containing protein</fullName>
    </recommendedName>
</protein>
<organism evidence="2 3">
    <name type="scientific">Mycolicibacterium vanbaalenii</name>
    <name type="common">Mycobacterium vanbaalenii</name>
    <dbReference type="NCBI Taxonomy" id="110539"/>
    <lineage>
        <taxon>Bacteria</taxon>
        <taxon>Bacillati</taxon>
        <taxon>Actinomycetota</taxon>
        <taxon>Actinomycetes</taxon>
        <taxon>Mycobacteriales</taxon>
        <taxon>Mycobacteriaceae</taxon>
        <taxon>Mycolicibacterium</taxon>
    </lineage>
</organism>